<sequence length="88" mass="9952">MNGTLELNTLTAVSPKEKRRQPAKNVGRIFRPPTKLSNCLYLLRLFSQDTLERGREAKSFSSFWKDNPVCIGGLTLAEKAKEKNLLKS</sequence>
<dbReference type="Proteomes" id="UP000595140">
    <property type="component" value="Unassembled WGS sequence"/>
</dbReference>
<gene>
    <name evidence="2" type="ORF">CCAM_LOCUS13097</name>
</gene>
<proteinExistence type="predicted"/>
<dbReference type="AlphaFoldDB" id="A0A484L4R7"/>
<name>A0A484L4R7_9ASTE</name>
<protein>
    <submittedName>
        <fullName evidence="2">Uncharacterized protein</fullName>
    </submittedName>
</protein>
<feature type="compositionally biased region" description="Polar residues" evidence="1">
    <location>
        <begin position="1"/>
        <end position="12"/>
    </location>
</feature>
<reference evidence="2 3" key="1">
    <citation type="submission" date="2018-04" db="EMBL/GenBank/DDBJ databases">
        <authorList>
            <person name="Vogel A."/>
        </authorList>
    </citation>
    <scope>NUCLEOTIDE SEQUENCE [LARGE SCALE GENOMIC DNA]</scope>
</reference>
<evidence type="ECO:0000313" key="2">
    <source>
        <dbReference type="EMBL" id="VFQ71321.1"/>
    </source>
</evidence>
<evidence type="ECO:0000256" key="1">
    <source>
        <dbReference type="SAM" id="MobiDB-lite"/>
    </source>
</evidence>
<keyword evidence="3" id="KW-1185">Reference proteome</keyword>
<organism evidence="2 3">
    <name type="scientific">Cuscuta campestris</name>
    <dbReference type="NCBI Taxonomy" id="132261"/>
    <lineage>
        <taxon>Eukaryota</taxon>
        <taxon>Viridiplantae</taxon>
        <taxon>Streptophyta</taxon>
        <taxon>Embryophyta</taxon>
        <taxon>Tracheophyta</taxon>
        <taxon>Spermatophyta</taxon>
        <taxon>Magnoliopsida</taxon>
        <taxon>eudicotyledons</taxon>
        <taxon>Gunneridae</taxon>
        <taxon>Pentapetalae</taxon>
        <taxon>asterids</taxon>
        <taxon>lamiids</taxon>
        <taxon>Solanales</taxon>
        <taxon>Convolvulaceae</taxon>
        <taxon>Cuscuteae</taxon>
        <taxon>Cuscuta</taxon>
        <taxon>Cuscuta subgen. Grammica</taxon>
        <taxon>Cuscuta sect. Cleistogrammica</taxon>
    </lineage>
</organism>
<dbReference type="EMBL" id="OOIL02001012">
    <property type="protein sequence ID" value="VFQ71321.1"/>
    <property type="molecule type" value="Genomic_DNA"/>
</dbReference>
<evidence type="ECO:0000313" key="3">
    <source>
        <dbReference type="Proteomes" id="UP000595140"/>
    </source>
</evidence>
<feature type="region of interest" description="Disordered" evidence="1">
    <location>
        <begin position="1"/>
        <end position="28"/>
    </location>
</feature>
<accession>A0A484L4R7</accession>